<dbReference type="EMBL" id="DSDO01000147">
    <property type="protein sequence ID" value="HDR46487.1"/>
    <property type="molecule type" value="Genomic_DNA"/>
</dbReference>
<evidence type="ECO:0008006" key="4">
    <source>
        <dbReference type="Google" id="ProtNLM"/>
    </source>
</evidence>
<evidence type="ECO:0000256" key="2">
    <source>
        <dbReference type="SAM" id="Phobius"/>
    </source>
</evidence>
<protein>
    <recommendedName>
        <fullName evidence="4">Carbohydrate porin</fullName>
    </recommendedName>
</protein>
<dbReference type="AlphaFoldDB" id="A0A831LKF8"/>
<dbReference type="Proteomes" id="UP000886162">
    <property type="component" value="Unassembled WGS sequence"/>
</dbReference>
<feature type="compositionally biased region" description="Basic and acidic residues" evidence="1">
    <location>
        <begin position="109"/>
        <end position="118"/>
    </location>
</feature>
<proteinExistence type="predicted"/>
<feature type="region of interest" description="Disordered" evidence="1">
    <location>
        <begin position="104"/>
        <end position="123"/>
    </location>
</feature>
<dbReference type="Gene3D" id="2.40.160.10">
    <property type="entry name" value="Porin"/>
    <property type="match status" value="1"/>
</dbReference>
<keyword evidence="2" id="KW-0472">Membrane</keyword>
<keyword evidence="2" id="KW-1133">Transmembrane helix</keyword>
<accession>A0A831LKF8</accession>
<name>A0A831LKF8_9BACT</name>
<evidence type="ECO:0000313" key="3">
    <source>
        <dbReference type="EMBL" id="HDR46487.1"/>
    </source>
</evidence>
<organism evidence="3">
    <name type="scientific">Geoalkalibacter subterraneus</name>
    <dbReference type="NCBI Taxonomy" id="483547"/>
    <lineage>
        <taxon>Bacteria</taxon>
        <taxon>Pseudomonadati</taxon>
        <taxon>Thermodesulfobacteriota</taxon>
        <taxon>Desulfuromonadia</taxon>
        <taxon>Desulfuromonadales</taxon>
        <taxon>Geoalkalibacteraceae</taxon>
        <taxon>Geoalkalibacter</taxon>
    </lineage>
</organism>
<comment type="caution">
    <text evidence="3">The sequence shown here is derived from an EMBL/GenBank/DDBJ whole genome shotgun (WGS) entry which is preliminary data.</text>
</comment>
<dbReference type="SUPFAM" id="SSF56935">
    <property type="entry name" value="Porins"/>
    <property type="match status" value="1"/>
</dbReference>
<dbReference type="InterPro" id="IPR023614">
    <property type="entry name" value="Porin_dom_sf"/>
</dbReference>
<keyword evidence="2" id="KW-0812">Transmembrane</keyword>
<feature type="transmembrane region" description="Helical" evidence="2">
    <location>
        <begin position="69"/>
        <end position="87"/>
    </location>
</feature>
<reference evidence="3" key="1">
    <citation type="journal article" date="2020" name="mSystems">
        <title>Genome- and Community-Level Interaction Insights into Carbon Utilization and Element Cycling Functions of Hydrothermarchaeota in Hydrothermal Sediment.</title>
        <authorList>
            <person name="Zhou Z."/>
            <person name="Liu Y."/>
            <person name="Xu W."/>
            <person name="Pan J."/>
            <person name="Luo Z.H."/>
            <person name="Li M."/>
        </authorList>
    </citation>
    <scope>NUCLEOTIDE SEQUENCE [LARGE SCALE GENOMIC DNA]</scope>
    <source>
        <strain evidence="3">SpSt-1220</strain>
    </source>
</reference>
<gene>
    <name evidence="3" type="ORF">ENN94_02175</name>
</gene>
<sequence>MCPGITGHVEQRSITCSRTSRLREPDECSLPPTGRVLMMSWCVFGPRTSACSGLFLNQLSARRLHMKRWLAICVLILLALPVSAMAADDTRIKALEERIQQLEQQLTSGEREEPRDEEKVETEDGITWGGAARVNYSYTDWDAGSRERGGDFNFDTFRLNIDGQLKGMLLSAEYRFYPQDDWHAPHHAWIGYDFTDSLQGQVGIHQVPFGLQPYASHNFWFSGAYYVGLEDDYDMGVKFLYNQGPWDLALAFYKNDELGNAGEAGRYSVDVINNADGGYAGAQAAGNEETNQVNLRLAHTLNHGKLGQTELGISGQWGQLYNTTTKDTGDHWAGALHLNGDYGRWNLQLMYADYEYDQENPAGFDDDIITMGAYSFSWGAPAEAQIAIANLAYTLPVNNWGPIDSLTFYSDNTLIEPDESRFDSIWQNVVGCLIAAGPVYTYVDVISGKNMIFSGGNMVGGGNEGRTTRVNVNFGYYF</sequence>
<evidence type="ECO:0000256" key="1">
    <source>
        <dbReference type="SAM" id="MobiDB-lite"/>
    </source>
</evidence>